<name>A0A7J9NVD3_METMI</name>
<dbReference type="AlphaFoldDB" id="A0A7J9NVD3"/>
<gene>
    <name evidence="2" type="ORF">HNP86_001788</name>
</gene>
<reference evidence="2 3" key="1">
    <citation type="submission" date="2020-07" db="EMBL/GenBank/DDBJ databases">
        <title>Genomic Encyclopedia of Type Strains, Phase IV (KMG-V): Genome sequencing to study the core and pangenomes of soil and plant-associated prokaryotes.</title>
        <authorList>
            <person name="Whitman W."/>
        </authorList>
    </citation>
    <scope>NUCLEOTIDE SEQUENCE [LARGE SCALE GENOMIC DNA]</scope>
    <source>
        <strain evidence="2 3">A1</strain>
    </source>
</reference>
<feature type="domain" description="N-acetyltransferase" evidence="1">
    <location>
        <begin position="8"/>
        <end position="160"/>
    </location>
</feature>
<dbReference type="Proteomes" id="UP000564425">
    <property type="component" value="Unassembled WGS sequence"/>
</dbReference>
<dbReference type="InterPro" id="IPR016181">
    <property type="entry name" value="Acyl_CoA_acyltransferase"/>
</dbReference>
<dbReference type="InterPro" id="IPR000182">
    <property type="entry name" value="GNAT_dom"/>
</dbReference>
<proteinExistence type="predicted"/>
<accession>A0A7J9NVD3</accession>
<dbReference type="Gene3D" id="3.40.630.30">
    <property type="match status" value="1"/>
</dbReference>
<dbReference type="EMBL" id="JACDUH010000003">
    <property type="protein sequence ID" value="MBA2851629.1"/>
    <property type="molecule type" value="Genomic_DNA"/>
</dbReference>
<dbReference type="Pfam" id="PF13673">
    <property type="entry name" value="Acetyltransf_10"/>
    <property type="match status" value="1"/>
</dbReference>
<evidence type="ECO:0000313" key="2">
    <source>
        <dbReference type="EMBL" id="MBA2851629.1"/>
    </source>
</evidence>
<sequence length="161" mass="18605">MGDLGNEEESIQFTKACLKQSRKFLYKHFKQNYPEIETWFEEKVVPALDTGGREMYSMNINCEIVGLVIIKFGETKNKICSFYLTPAARNLGLGTMLFNFVVRKLQSKNIVITVPEKRMAEQYKDRNLANFLEGFGFEMVSEVPQLYTDLSEFIFVKKAEA</sequence>
<dbReference type="PROSITE" id="PS51186">
    <property type="entry name" value="GNAT"/>
    <property type="match status" value="1"/>
</dbReference>
<dbReference type="SUPFAM" id="SSF55729">
    <property type="entry name" value="Acyl-CoA N-acyltransferases (Nat)"/>
    <property type="match status" value="1"/>
</dbReference>
<dbReference type="RefSeq" id="WP_181501455.1">
    <property type="nucleotide sequence ID" value="NZ_JACDUH010000003.1"/>
</dbReference>
<keyword evidence="2" id="KW-0808">Transferase</keyword>
<organism evidence="2 3">
    <name type="scientific">Methanococcus maripaludis</name>
    <name type="common">Methanococcus deltae</name>
    <dbReference type="NCBI Taxonomy" id="39152"/>
    <lineage>
        <taxon>Archaea</taxon>
        <taxon>Methanobacteriati</taxon>
        <taxon>Methanobacteriota</taxon>
        <taxon>Methanomada group</taxon>
        <taxon>Methanococci</taxon>
        <taxon>Methanococcales</taxon>
        <taxon>Methanococcaceae</taxon>
        <taxon>Methanococcus</taxon>
    </lineage>
</organism>
<evidence type="ECO:0000259" key="1">
    <source>
        <dbReference type="PROSITE" id="PS51186"/>
    </source>
</evidence>
<dbReference type="GO" id="GO:0016747">
    <property type="term" value="F:acyltransferase activity, transferring groups other than amino-acyl groups"/>
    <property type="evidence" value="ECO:0007669"/>
    <property type="project" value="InterPro"/>
</dbReference>
<protein>
    <submittedName>
        <fullName evidence="2">GNAT superfamily N-acetyltransferase</fullName>
    </submittedName>
</protein>
<comment type="caution">
    <text evidence="2">The sequence shown here is derived from an EMBL/GenBank/DDBJ whole genome shotgun (WGS) entry which is preliminary data.</text>
</comment>
<evidence type="ECO:0000313" key="3">
    <source>
        <dbReference type="Proteomes" id="UP000564425"/>
    </source>
</evidence>